<proteinExistence type="predicted"/>
<dbReference type="EMBL" id="JALNTZ010000010">
    <property type="protein sequence ID" value="KAJ3639638.1"/>
    <property type="molecule type" value="Genomic_DNA"/>
</dbReference>
<comment type="caution">
    <text evidence="2">The sequence shown here is derived from an EMBL/GenBank/DDBJ whole genome shotgun (WGS) entry which is preliminary data.</text>
</comment>
<gene>
    <name evidence="2" type="ORF">Zmor_002983</name>
</gene>
<dbReference type="InterPro" id="IPR036846">
    <property type="entry name" value="GM2-AP_sf"/>
</dbReference>
<dbReference type="Gene3D" id="2.70.220.10">
    <property type="entry name" value="Ganglioside GM2 activator"/>
    <property type="match status" value="1"/>
</dbReference>
<sequence>MQFIIKSRMFNESTQLLDAFWVLPVDLDENVTMSLKCSRIDKRKTQVNSFILNDVEACSTLQKYVGDLWTYIQSKIGMEPGVCPVKMGNYSTENMILDLTKLNVQMILEGRFRTRIFLKHLSKPLYCTDFTIELTPKKE</sequence>
<name>A0AA38M0W3_9CUCU</name>
<evidence type="ECO:0000313" key="2">
    <source>
        <dbReference type="EMBL" id="KAJ3639638.1"/>
    </source>
</evidence>
<protein>
    <submittedName>
        <fullName evidence="2">Uncharacterized protein</fullName>
    </submittedName>
</protein>
<accession>A0AA38M0W3</accession>
<dbReference type="Proteomes" id="UP001168821">
    <property type="component" value="Unassembled WGS sequence"/>
</dbReference>
<keyword evidence="3" id="KW-1185">Reference proteome</keyword>
<keyword evidence="1" id="KW-0732">Signal</keyword>
<dbReference type="PANTHER" id="PTHR21112">
    <property type="entry name" value="CHEMOSENSORY PROTEIN A 29A-RELATED"/>
    <property type="match status" value="1"/>
</dbReference>
<evidence type="ECO:0000313" key="3">
    <source>
        <dbReference type="Proteomes" id="UP001168821"/>
    </source>
</evidence>
<dbReference type="AlphaFoldDB" id="A0AA38M0W3"/>
<organism evidence="2 3">
    <name type="scientific">Zophobas morio</name>
    <dbReference type="NCBI Taxonomy" id="2755281"/>
    <lineage>
        <taxon>Eukaryota</taxon>
        <taxon>Metazoa</taxon>
        <taxon>Ecdysozoa</taxon>
        <taxon>Arthropoda</taxon>
        <taxon>Hexapoda</taxon>
        <taxon>Insecta</taxon>
        <taxon>Pterygota</taxon>
        <taxon>Neoptera</taxon>
        <taxon>Endopterygota</taxon>
        <taxon>Coleoptera</taxon>
        <taxon>Polyphaga</taxon>
        <taxon>Cucujiformia</taxon>
        <taxon>Tenebrionidae</taxon>
        <taxon>Zophobas</taxon>
    </lineage>
</organism>
<dbReference type="PANTHER" id="PTHR21112:SF0">
    <property type="entry name" value="CHEMOSENSORY PROTEIN A 29A-RELATED"/>
    <property type="match status" value="1"/>
</dbReference>
<reference evidence="2" key="1">
    <citation type="journal article" date="2023" name="G3 (Bethesda)">
        <title>Whole genome assemblies of Zophobas morio and Tenebrio molitor.</title>
        <authorList>
            <person name="Kaur S."/>
            <person name="Stinson S.A."/>
            <person name="diCenzo G.C."/>
        </authorList>
    </citation>
    <scope>NUCLEOTIDE SEQUENCE</scope>
    <source>
        <strain evidence="2">QUZm001</strain>
    </source>
</reference>
<evidence type="ECO:0000256" key="1">
    <source>
        <dbReference type="ARBA" id="ARBA00022729"/>
    </source>
</evidence>